<organism evidence="3 4">
    <name type="scientific">Panagrellus redivivus</name>
    <name type="common">Microworm</name>
    <dbReference type="NCBI Taxonomy" id="6233"/>
    <lineage>
        <taxon>Eukaryota</taxon>
        <taxon>Metazoa</taxon>
        <taxon>Ecdysozoa</taxon>
        <taxon>Nematoda</taxon>
        <taxon>Chromadorea</taxon>
        <taxon>Rhabditida</taxon>
        <taxon>Tylenchina</taxon>
        <taxon>Panagrolaimomorpha</taxon>
        <taxon>Panagrolaimoidea</taxon>
        <taxon>Panagrolaimidae</taxon>
        <taxon>Panagrellus</taxon>
    </lineage>
</organism>
<keyword evidence="1" id="KW-0547">Nucleotide-binding</keyword>
<evidence type="ECO:0000259" key="2">
    <source>
        <dbReference type="PROSITE" id="PS50975"/>
    </source>
</evidence>
<reference evidence="4" key="2">
    <citation type="submission" date="2020-10" db="UniProtKB">
        <authorList>
            <consortium name="WormBaseParasite"/>
        </authorList>
    </citation>
    <scope>IDENTIFICATION</scope>
</reference>
<dbReference type="WBParaSite" id="Pan_g2161.t1">
    <property type="protein sequence ID" value="Pan_g2161.t1"/>
    <property type="gene ID" value="Pan_g2161"/>
</dbReference>
<evidence type="ECO:0000256" key="1">
    <source>
        <dbReference type="PROSITE-ProRule" id="PRU00409"/>
    </source>
</evidence>
<evidence type="ECO:0000313" key="3">
    <source>
        <dbReference type="Proteomes" id="UP000492821"/>
    </source>
</evidence>
<dbReference type="Gene3D" id="3.40.50.20">
    <property type="match status" value="1"/>
</dbReference>
<dbReference type="Gene3D" id="3.30.1490.20">
    <property type="entry name" value="ATP-grasp fold, A domain"/>
    <property type="match status" value="1"/>
</dbReference>
<dbReference type="SUPFAM" id="SSF56059">
    <property type="entry name" value="Glutathione synthetase ATP-binding domain-like"/>
    <property type="match status" value="1"/>
</dbReference>
<dbReference type="Proteomes" id="UP000492821">
    <property type="component" value="Unassembled WGS sequence"/>
</dbReference>
<evidence type="ECO:0000313" key="4">
    <source>
        <dbReference type="WBParaSite" id="Pan_g2161.t1"/>
    </source>
</evidence>
<sequence length="457" mass="51756">MAFENIIKGLSSKRVIGVVVKWKYPFFTELQNLQKPKDAALVGIFGEPLKQKIPDHVLQFFDVVVWFEADYAKFESVYTDANCITLPEIEPYISKIVEIAGPEKIQIFETEEFLIEPICQVREKFNIPGPRSSDLLYLRDKAILKALAEEKQLPTMKYALFTPSEVTPEAVEAKIQEILTRVQTFPMFRKPTNGCGSGGGGQLNSEAELREFVKTEVSKHESEAKYLIEECIESEDIAEFWACAVLLADGTIKPYYIILCKRGMTNVDHLKTGYPMRFYGATYESVETEFPNLSQFVLNVTTKLNPPKPHVFCVQGFQKHFGSPDYLLTEVAYRINGGRGTPVGYYGAGISPETALIACHIDPDYKVEPDPARPRFHRMYLWYPQVAGTLVEQNGLPEGHPVTSRVDFAWAIPVGTKCTTAASFAHFALTLTIDHDDADVLERDVTWLEENWRPRFE</sequence>
<name>A0A7E4VKI8_PANRE</name>
<dbReference type="GO" id="GO:0005524">
    <property type="term" value="F:ATP binding"/>
    <property type="evidence" value="ECO:0007669"/>
    <property type="project" value="UniProtKB-UniRule"/>
</dbReference>
<dbReference type="InterPro" id="IPR013815">
    <property type="entry name" value="ATP_grasp_subdomain_1"/>
</dbReference>
<proteinExistence type="predicted"/>
<accession>A0A7E4VKI8</accession>
<dbReference type="InterPro" id="IPR011761">
    <property type="entry name" value="ATP-grasp"/>
</dbReference>
<keyword evidence="1" id="KW-0067">ATP-binding</keyword>
<dbReference type="GO" id="GO:0046872">
    <property type="term" value="F:metal ion binding"/>
    <property type="evidence" value="ECO:0007669"/>
    <property type="project" value="InterPro"/>
</dbReference>
<keyword evidence="3" id="KW-1185">Reference proteome</keyword>
<protein>
    <submittedName>
        <fullName evidence="4">ATP-grasp domain-containing protein</fullName>
    </submittedName>
</protein>
<feature type="domain" description="ATP-grasp" evidence="2">
    <location>
        <begin position="145"/>
        <end position="361"/>
    </location>
</feature>
<dbReference type="AlphaFoldDB" id="A0A7E4VKI8"/>
<dbReference type="PROSITE" id="PS50975">
    <property type="entry name" value="ATP_GRASP"/>
    <property type="match status" value="1"/>
</dbReference>
<reference evidence="3" key="1">
    <citation type="journal article" date="2013" name="Genetics">
        <title>The draft genome and transcriptome of Panagrellus redivivus are shaped by the harsh demands of a free-living lifestyle.</title>
        <authorList>
            <person name="Srinivasan J."/>
            <person name="Dillman A.R."/>
            <person name="Macchietto M.G."/>
            <person name="Heikkinen L."/>
            <person name="Lakso M."/>
            <person name="Fracchia K.M."/>
            <person name="Antoshechkin I."/>
            <person name="Mortazavi A."/>
            <person name="Wong G."/>
            <person name="Sternberg P.W."/>
        </authorList>
    </citation>
    <scope>NUCLEOTIDE SEQUENCE [LARGE SCALE GENOMIC DNA]</scope>
    <source>
        <strain evidence="3">MT8872</strain>
    </source>
</reference>